<name>A0AA88CPH7_FICCA</name>
<accession>A0AA88CPH7</accession>
<dbReference type="AlphaFoldDB" id="A0AA88CPH7"/>
<evidence type="ECO:0000256" key="7">
    <source>
        <dbReference type="ARBA" id="ARBA00023211"/>
    </source>
</evidence>
<evidence type="ECO:0000259" key="10">
    <source>
        <dbReference type="Pfam" id="PF00190"/>
    </source>
</evidence>
<evidence type="ECO:0000256" key="3">
    <source>
        <dbReference type="ARBA" id="ARBA00022523"/>
    </source>
</evidence>
<evidence type="ECO:0000256" key="6">
    <source>
        <dbReference type="ARBA" id="ARBA00023180"/>
    </source>
</evidence>
<dbReference type="EMBL" id="BTGU01000001">
    <property type="protein sequence ID" value="GMN25885.1"/>
    <property type="molecule type" value="Genomic_DNA"/>
</dbReference>
<keyword evidence="4 9" id="KW-0964">Secreted</keyword>
<dbReference type="InterPro" id="IPR014710">
    <property type="entry name" value="RmlC-like_jellyroll"/>
</dbReference>
<dbReference type="PRINTS" id="PR00325">
    <property type="entry name" value="GERMIN"/>
</dbReference>
<evidence type="ECO:0000256" key="9">
    <source>
        <dbReference type="RuleBase" id="RU366015"/>
    </source>
</evidence>
<evidence type="ECO:0000256" key="1">
    <source>
        <dbReference type="ARBA" id="ARBA00004271"/>
    </source>
</evidence>
<protein>
    <recommendedName>
        <fullName evidence="9">Germin-like protein</fullName>
    </recommendedName>
</protein>
<dbReference type="PANTHER" id="PTHR31238">
    <property type="entry name" value="GERMIN-LIKE PROTEIN SUBFAMILY 3 MEMBER 3"/>
    <property type="match status" value="1"/>
</dbReference>
<evidence type="ECO:0000313" key="12">
    <source>
        <dbReference type="Proteomes" id="UP001187192"/>
    </source>
</evidence>
<dbReference type="InterPro" id="IPR011051">
    <property type="entry name" value="RmlC_Cupin_sf"/>
</dbReference>
<feature type="domain" description="Cupin type-1" evidence="10">
    <location>
        <begin position="30"/>
        <end position="127"/>
    </location>
</feature>
<dbReference type="Proteomes" id="UP001187192">
    <property type="component" value="Unassembled WGS sequence"/>
</dbReference>
<evidence type="ECO:0000256" key="2">
    <source>
        <dbReference type="ARBA" id="ARBA00007456"/>
    </source>
</evidence>
<evidence type="ECO:0000256" key="8">
    <source>
        <dbReference type="PIRSR" id="PIRSR601929-2"/>
    </source>
</evidence>
<dbReference type="GO" id="GO:0030145">
    <property type="term" value="F:manganese ion binding"/>
    <property type="evidence" value="ECO:0007669"/>
    <property type="project" value="UniProtKB-UniRule"/>
</dbReference>
<evidence type="ECO:0000256" key="4">
    <source>
        <dbReference type="ARBA" id="ARBA00022525"/>
    </source>
</evidence>
<organism evidence="11 12">
    <name type="scientific">Ficus carica</name>
    <name type="common">Common fig</name>
    <dbReference type="NCBI Taxonomy" id="3494"/>
    <lineage>
        <taxon>Eukaryota</taxon>
        <taxon>Viridiplantae</taxon>
        <taxon>Streptophyta</taxon>
        <taxon>Embryophyta</taxon>
        <taxon>Tracheophyta</taxon>
        <taxon>Spermatophyta</taxon>
        <taxon>Magnoliopsida</taxon>
        <taxon>eudicotyledons</taxon>
        <taxon>Gunneridae</taxon>
        <taxon>Pentapetalae</taxon>
        <taxon>rosids</taxon>
        <taxon>fabids</taxon>
        <taxon>Rosales</taxon>
        <taxon>Moraceae</taxon>
        <taxon>Ficeae</taxon>
        <taxon>Ficus</taxon>
    </lineage>
</organism>
<dbReference type="SUPFAM" id="SSF51182">
    <property type="entry name" value="RmlC-like cupins"/>
    <property type="match status" value="1"/>
</dbReference>
<evidence type="ECO:0000313" key="11">
    <source>
        <dbReference type="EMBL" id="GMN25885.1"/>
    </source>
</evidence>
<sequence length="136" mass="14722">MLGVKVAGCQLGEQGKMTSSWYYNTPTPEAPKSCSLLRGRSTSGSCRQNQDGNRLFTKILHKGYVFVFPIGLIHFQFNVAKYPAVAFAGFGSQNPGTITIANAVFGSNPPINPEVLAKAFILDKDVVEKLQKKSAP</sequence>
<comment type="subcellular location">
    <subcellularLocation>
        <location evidence="1 9">Secreted</location>
        <location evidence="1 9">Extracellular space</location>
        <location evidence="1 9">Apoplast</location>
    </subcellularLocation>
</comment>
<dbReference type="Gene3D" id="2.60.120.10">
    <property type="entry name" value="Jelly Rolls"/>
    <property type="match status" value="1"/>
</dbReference>
<dbReference type="InterPro" id="IPR001929">
    <property type="entry name" value="Germin"/>
</dbReference>
<dbReference type="InterPro" id="IPR006045">
    <property type="entry name" value="Cupin_1"/>
</dbReference>
<gene>
    <name evidence="11" type="ORF">TIFTF001_001099</name>
</gene>
<evidence type="ECO:0000256" key="5">
    <source>
        <dbReference type="ARBA" id="ARBA00022723"/>
    </source>
</evidence>
<reference evidence="11" key="1">
    <citation type="submission" date="2023-07" db="EMBL/GenBank/DDBJ databases">
        <title>draft genome sequence of fig (Ficus carica).</title>
        <authorList>
            <person name="Takahashi T."/>
            <person name="Nishimura K."/>
        </authorList>
    </citation>
    <scope>NUCLEOTIDE SEQUENCE</scope>
</reference>
<dbReference type="GO" id="GO:0048046">
    <property type="term" value="C:apoplast"/>
    <property type="evidence" value="ECO:0007669"/>
    <property type="project" value="UniProtKB-SubCell"/>
</dbReference>
<keyword evidence="3 9" id="KW-0052">Apoplast</keyword>
<keyword evidence="12" id="KW-1185">Reference proteome</keyword>
<feature type="binding site" evidence="8">
    <location>
        <position position="74"/>
    </location>
    <ligand>
        <name>Mn(2+)</name>
        <dbReference type="ChEBI" id="CHEBI:29035"/>
    </ligand>
</feature>
<dbReference type="Pfam" id="PF00190">
    <property type="entry name" value="Cupin_1"/>
    <property type="match status" value="1"/>
</dbReference>
<proteinExistence type="inferred from homology"/>
<keyword evidence="5 8" id="KW-0479">Metal-binding</keyword>
<comment type="similarity">
    <text evidence="2 9">Belongs to the germin family.</text>
</comment>
<keyword evidence="6" id="KW-0325">Glycoprotein</keyword>
<comment type="caution">
    <text evidence="11">The sequence shown here is derived from an EMBL/GenBank/DDBJ whole genome shotgun (WGS) entry which is preliminary data.</text>
</comment>
<keyword evidence="7 8" id="KW-0464">Manganese</keyword>